<dbReference type="RefSeq" id="WP_193907883.1">
    <property type="nucleotide sequence ID" value="NZ_PRDL01000001.1"/>
</dbReference>
<evidence type="ECO:0000256" key="1">
    <source>
        <dbReference type="SAM" id="MobiDB-lite"/>
    </source>
</evidence>
<dbReference type="InterPro" id="IPR029058">
    <property type="entry name" value="AB_hydrolase_fold"/>
</dbReference>
<feature type="signal peptide" evidence="2">
    <location>
        <begin position="1"/>
        <end position="25"/>
    </location>
</feature>
<feature type="compositionally biased region" description="Pro residues" evidence="1">
    <location>
        <begin position="29"/>
        <end position="43"/>
    </location>
</feature>
<feature type="chain" id="PRO_5037381986" description="Bacterial virulence factor lipase N-terminal domain-containing protein" evidence="2">
    <location>
        <begin position="26"/>
        <end position="788"/>
    </location>
</feature>
<evidence type="ECO:0000256" key="2">
    <source>
        <dbReference type="SAM" id="SignalP"/>
    </source>
</evidence>
<reference evidence="4" key="1">
    <citation type="submission" date="2018-07" db="EMBL/GenBank/DDBJ databases">
        <title>Genome assembly of strain Ka43.</title>
        <authorList>
            <person name="Kukolya J."/>
            <person name="Nagy I."/>
            <person name="Horvath B."/>
            <person name="Toth A."/>
        </authorList>
    </citation>
    <scope>NUCLEOTIDE SEQUENCE</scope>
    <source>
        <strain evidence="4">KB43</strain>
    </source>
</reference>
<sequence length="788" mass="81879">MKNNLPILAALLTAALLLTGCGSDSKPGLPAPVPAPAPEPQPEPVGFEPGTHPRFDPVVGDIPFNSDLVFAAAAASDGTADVGVATDPVRAAVNQLDGFSSSAYFDVLVEGSIDSSSVIPDQTVFLIEVDTAGKDALNPENITGLAGAANVDVQVVSLDAGSHNAIRVVPTEPLKPKTKYLVILTNDLRDAAGDALTPSRAYHDLRSAGADVPAALQPVQQALAGWEQLASGFLVAASNGQLTPETAKEKLVLAYTFTTTDATATLLAMAAPRAAVMQILRDATTEPVFGFPEVIEWSNAGILSTPVARSLGVSEFTGIDFNNFSSTLLANVGKLYTGYIRLPYYLTPPDGLPFAGFLAKQWTPNLELAALLNTEIPTDVDGSYNLTHRFPFAAQVADESLPLQVTLPQDNHIPGYAGAATCGQIYQSNGYPVVIFVHGITNDRTSVVGLAHTLASRCIVTLAIDLPLHGVPANSAFVNVLNVEHSKSIPFSALYGSNAPRERHFNVAGATGAPAPMNFTQPGTNDGSGAQFINLGNLANTRDNNRQAVMDLLNLNASIGNINTEVRKFNPVGLDVNRVNVVGLSLGSMLGTVFVSVNQAAIQADAQAGLSSSLKPIRGLVASAPGAQVSQILVNSPTFGPVINNGLAAAGVHEGSADYERFVYTAQSMLDAADPVSFLPALAQLDVPVLVQQVNGDLVIPNAVEGAPLAGTEGFAQLLSATQVGLGNTQLGRGIVKVTAGEHASLLRVNTAAPQITAEFQTQVVTFVLNNGQVAIGAGAPQNIEISE</sequence>
<keyword evidence="2" id="KW-0732">Signal</keyword>
<feature type="region of interest" description="Disordered" evidence="1">
    <location>
        <begin position="27"/>
        <end position="52"/>
    </location>
</feature>
<proteinExistence type="predicted"/>
<keyword evidence="5" id="KW-1185">Reference proteome</keyword>
<dbReference type="InterPro" id="IPR025920">
    <property type="entry name" value="Lipase_bact_N"/>
</dbReference>
<gene>
    <name evidence="4" type="ORF">C4F51_05555</name>
</gene>
<protein>
    <recommendedName>
        <fullName evidence="3">Bacterial virulence factor lipase N-terminal domain-containing protein</fullName>
    </recommendedName>
</protein>
<organism evidence="4 5">
    <name type="scientific">Cellvibrio polysaccharolyticus</name>
    <dbReference type="NCBI Taxonomy" id="2082724"/>
    <lineage>
        <taxon>Bacteria</taxon>
        <taxon>Pseudomonadati</taxon>
        <taxon>Pseudomonadota</taxon>
        <taxon>Gammaproteobacteria</taxon>
        <taxon>Cellvibrionales</taxon>
        <taxon>Cellvibrionaceae</taxon>
        <taxon>Cellvibrio</taxon>
    </lineage>
</organism>
<accession>A0A928YV38</accession>
<dbReference type="Gene3D" id="3.40.50.1820">
    <property type="entry name" value="alpha/beta hydrolase"/>
    <property type="match status" value="1"/>
</dbReference>
<feature type="domain" description="Bacterial virulence factor lipase N-terminal" evidence="3">
    <location>
        <begin position="90"/>
        <end position="274"/>
    </location>
</feature>
<dbReference type="AlphaFoldDB" id="A0A928YV38"/>
<dbReference type="Proteomes" id="UP000652567">
    <property type="component" value="Unassembled WGS sequence"/>
</dbReference>
<evidence type="ECO:0000313" key="4">
    <source>
        <dbReference type="EMBL" id="MBE8716653.1"/>
    </source>
</evidence>
<dbReference type="EMBL" id="PRDL01000001">
    <property type="protein sequence ID" value="MBE8716653.1"/>
    <property type="molecule type" value="Genomic_DNA"/>
</dbReference>
<dbReference type="PROSITE" id="PS51257">
    <property type="entry name" value="PROKAR_LIPOPROTEIN"/>
    <property type="match status" value="1"/>
</dbReference>
<comment type="caution">
    <text evidence="4">The sequence shown here is derived from an EMBL/GenBank/DDBJ whole genome shotgun (WGS) entry which is preliminary data.</text>
</comment>
<dbReference type="Pfam" id="PF12262">
    <property type="entry name" value="Lipase_bact_N"/>
    <property type="match status" value="1"/>
</dbReference>
<dbReference type="SUPFAM" id="SSF53474">
    <property type="entry name" value="alpha/beta-Hydrolases"/>
    <property type="match status" value="1"/>
</dbReference>
<evidence type="ECO:0000259" key="3">
    <source>
        <dbReference type="Pfam" id="PF12262"/>
    </source>
</evidence>
<evidence type="ECO:0000313" key="5">
    <source>
        <dbReference type="Proteomes" id="UP000652567"/>
    </source>
</evidence>
<name>A0A928YV38_9GAMM</name>